<dbReference type="AlphaFoldDB" id="A0A2S6EWV4"/>
<dbReference type="NCBIfam" id="NF043030">
    <property type="entry name" value="T4SS_Wip"/>
    <property type="match status" value="1"/>
</dbReference>
<dbReference type="OrthoDB" id="5654315at2"/>
<gene>
    <name evidence="1" type="ORF">C3928_11250</name>
</gene>
<dbReference type="GO" id="GO:0016791">
    <property type="term" value="F:phosphatase activity"/>
    <property type="evidence" value="ECO:0007669"/>
    <property type="project" value="InterPro"/>
</dbReference>
<protein>
    <submittedName>
        <fullName evidence="1">Uncharacterized protein</fullName>
    </submittedName>
</protein>
<dbReference type="Proteomes" id="UP000239239">
    <property type="component" value="Unassembled WGS sequence"/>
</dbReference>
<name>A0A2S6EWV4_LEGPN</name>
<dbReference type="Gene3D" id="3.60.21.10">
    <property type="match status" value="1"/>
</dbReference>
<dbReference type="InterPro" id="IPR029052">
    <property type="entry name" value="Metallo-depent_PP-like"/>
</dbReference>
<sequence>MNRMALFIIFIIHCYFSQSFAEQEKPYNELYVKQANLKQYPKEINSYPPGVEITIGDLHGNALKLLYFLIRNDVIKMDKEDYKLFVTIYQKNPDELTTKDLSFFQIIINSAEINTQHKIRFLGDDLCDRGMNDYYTLVIYKKLDQANVPFDVILSNHGNFFLTAYERPEQSFNYNPYGEGENESTVQSMLNMGRLIDRGLIDKQDILEMIQYHYLKHIVLPGYTHNKDKNELTIYTHAPIDLGIISALANDLQVPFKDSNLYELTKSLDAINSKIKQWILSNTFTRHYKDLNEAHNQTNTPSPIKQILWNRDYSILDRHANPNKKPYGINYVHGHDSMPNVFDLDNLFGKGEDFYQGPYAVHITHS</sequence>
<proteinExistence type="predicted"/>
<accession>A0A2S6EWV4</accession>
<comment type="caution">
    <text evidence="1">The sequence shown here is derived from an EMBL/GenBank/DDBJ whole genome shotgun (WGS) entry which is preliminary data.</text>
</comment>
<dbReference type="RefSeq" id="WP_027227249.1">
    <property type="nucleotide sequence ID" value="NZ_CP017601.1"/>
</dbReference>
<evidence type="ECO:0000313" key="1">
    <source>
        <dbReference type="EMBL" id="PPK29645.1"/>
    </source>
</evidence>
<reference evidence="1 2" key="1">
    <citation type="submission" date="2018-02" db="EMBL/GenBank/DDBJ databases">
        <title>Draft genome sequences of four Legionella pneumophila clinical strains isolated in Ontario.</title>
        <authorList>
            <person name="Fortuna A."/>
            <person name="Ramnarine R."/>
            <person name="Li A."/>
            <person name="Frantz C."/>
            <person name="Mallo G."/>
        </authorList>
    </citation>
    <scope>NUCLEOTIDE SEQUENCE [LARGE SCALE GENOMIC DNA]</scope>
    <source>
        <strain evidence="1 2">LG61</strain>
    </source>
</reference>
<dbReference type="SUPFAM" id="SSF56300">
    <property type="entry name" value="Metallo-dependent phosphatases"/>
    <property type="match status" value="1"/>
</dbReference>
<dbReference type="Pfam" id="PF21663">
    <property type="entry name" value="WipA_Phos"/>
    <property type="match status" value="1"/>
</dbReference>
<evidence type="ECO:0000313" key="2">
    <source>
        <dbReference type="Proteomes" id="UP000239239"/>
    </source>
</evidence>
<organism evidence="1 2">
    <name type="scientific">Legionella pneumophila</name>
    <dbReference type="NCBI Taxonomy" id="446"/>
    <lineage>
        <taxon>Bacteria</taxon>
        <taxon>Pseudomonadati</taxon>
        <taxon>Pseudomonadota</taxon>
        <taxon>Gammaproteobacteria</taxon>
        <taxon>Legionellales</taxon>
        <taxon>Legionellaceae</taxon>
        <taxon>Legionella</taxon>
    </lineage>
</organism>
<dbReference type="InterPro" id="IPR048521">
    <property type="entry name" value="WipA_Phos"/>
</dbReference>
<dbReference type="EMBL" id="PQWY01000016">
    <property type="protein sequence ID" value="PPK29645.1"/>
    <property type="molecule type" value="Genomic_DNA"/>
</dbReference>